<accession>A0A8B6CTW8</accession>
<gene>
    <name evidence="4" type="ORF">MGAL_10B039423</name>
</gene>
<dbReference type="AlphaFoldDB" id="A0A8B6CTW8"/>
<dbReference type="InterPro" id="IPR038461">
    <property type="entry name" value="Schlafen_AlbA_2_dom_sf"/>
</dbReference>
<dbReference type="PANTHER" id="PTHR12155:SF48">
    <property type="entry name" value="RRM DOMAIN-CONTAINING PROTEIN"/>
    <property type="match status" value="1"/>
</dbReference>
<comment type="caution">
    <text evidence="4">The sequence shown here is derived from an EMBL/GenBank/DDBJ whole genome shotgun (WGS) entry which is preliminary data.</text>
</comment>
<evidence type="ECO:0000313" key="4">
    <source>
        <dbReference type="EMBL" id="VDI09288.1"/>
    </source>
</evidence>
<feature type="domain" description="Schlafen AlbA-2" evidence="3">
    <location>
        <begin position="125"/>
        <end position="246"/>
    </location>
</feature>
<feature type="region of interest" description="Disordered" evidence="2">
    <location>
        <begin position="375"/>
        <end position="406"/>
    </location>
</feature>
<dbReference type="Gene3D" id="3.30.950.30">
    <property type="entry name" value="Schlafen, AAA domain"/>
    <property type="match status" value="1"/>
</dbReference>
<reference evidence="4" key="1">
    <citation type="submission" date="2018-11" db="EMBL/GenBank/DDBJ databases">
        <authorList>
            <person name="Alioto T."/>
            <person name="Alioto T."/>
        </authorList>
    </citation>
    <scope>NUCLEOTIDE SEQUENCE</scope>
</reference>
<evidence type="ECO:0000259" key="3">
    <source>
        <dbReference type="Pfam" id="PF04326"/>
    </source>
</evidence>
<dbReference type="InterPro" id="IPR007421">
    <property type="entry name" value="Schlafen_AlbA_2_dom"/>
</dbReference>
<dbReference type="EMBL" id="UYJE01002278">
    <property type="protein sequence ID" value="VDI09288.1"/>
    <property type="molecule type" value="Genomic_DNA"/>
</dbReference>
<keyword evidence="5" id="KW-1185">Reference proteome</keyword>
<organism evidence="4 5">
    <name type="scientific">Mytilus galloprovincialis</name>
    <name type="common">Mediterranean mussel</name>
    <dbReference type="NCBI Taxonomy" id="29158"/>
    <lineage>
        <taxon>Eukaryota</taxon>
        <taxon>Metazoa</taxon>
        <taxon>Spiralia</taxon>
        <taxon>Lophotrochozoa</taxon>
        <taxon>Mollusca</taxon>
        <taxon>Bivalvia</taxon>
        <taxon>Autobranchia</taxon>
        <taxon>Pteriomorphia</taxon>
        <taxon>Mytilida</taxon>
        <taxon>Mytiloidea</taxon>
        <taxon>Mytilidae</taxon>
        <taxon>Mytilinae</taxon>
        <taxon>Mytilus</taxon>
    </lineage>
</organism>
<dbReference type="OrthoDB" id="5954290at2759"/>
<proteinExistence type="predicted"/>
<dbReference type="InterPro" id="IPR029684">
    <property type="entry name" value="Schlafen"/>
</dbReference>
<evidence type="ECO:0000313" key="5">
    <source>
        <dbReference type="Proteomes" id="UP000596742"/>
    </source>
</evidence>
<dbReference type="Proteomes" id="UP000596742">
    <property type="component" value="Unassembled WGS sequence"/>
</dbReference>
<dbReference type="PANTHER" id="PTHR12155">
    <property type="entry name" value="SCHLAFEN"/>
    <property type="match status" value="1"/>
</dbReference>
<feature type="coiled-coil region" evidence="1">
    <location>
        <begin position="219"/>
        <end position="346"/>
    </location>
</feature>
<dbReference type="Pfam" id="PF04326">
    <property type="entry name" value="SLFN_AlbA_2"/>
    <property type="match status" value="1"/>
</dbReference>
<evidence type="ECO:0000256" key="2">
    <source>
        <dbReference type="SAM" id="MobiDB-lite"/>
    </source>
</evidence>
<name>A0A8B6CTW8_MYTGA</name>
<sequence>MDNSSSHVYVVTISNLSEHKNEDALRSSIGNLFTKCLRIPITTNDINIIRSQGKKAAIIYLQSLEAAQHAQCVQNNIATRAGRQNLRYNFLQLADVGVNIIVDVKPESNEQHDTCYFQGDKIGSESRNREFKRGGGNYAYEHLKKDVGVYVCAFLNSEEEGTLFIGVNDDGIVEGIKCEHWKEDKIRRDFIDSAIKTIKPDMFPKNYTVKFTPVCDENKRIIEQKLEEEKKIIEQQMKEEQITLKQKMEQEKEILEQKMEQEKTIAEQKIRTMEKREKNFKQHIYDLKKDIQKFKEQHNTTTADKAALEQRITVNEQEKIELARRAEELENEKMRLEHQIEYTKTEVEQSKTMSSGVDEDRKLLEQHVEDMYLKKNLEDIEPHERMRLEKQTNGRQNLQKKTKEKQ</sequence>
<feature type="compositionally biased region" description="Basic and acidic residues" evidence="2">
    <location>
        <begin position="375"/>
        <end position="392"/>
    </location>
</feature>
<keyword evidence="1" id="KW-0175">Coiled coil</keyword>
<evidence type="ECO:0000256" key="1">
    <source>
        <dbReference type="SAM" id="Coils"/>
    </source>
</evidence>
<protein>
    <recommendedName>
        <fullName evidence="3">Schlafen AlbA-2 domain-containing protein</fullName>
    </recommendedName>
</protein>